<dbReference type="InterPro" id="IPR004045">
    <property type="entry name" value="Glutathione_S-Trfase_N"/>
</dbReference>
<keyword evidence="4" id="KW-1185">Reference proteome</keyword>
<evidence type="ECO:0000259" key="2">
    <source>
        <dbReference type="PROSITE" id="PS50404"/>
    </source>
</evidence>
<dbReference type="InterPro" id="IPR004046">
    <property type="entry name" value="GST_C"/>
</dbReference>
<dbReference type="InterPro" id="IPR036249">
    <property type="entry name" value="Thioredoxin-like_sf"/>
</dbReference>
<dbReference type="SFLD" id="SFLDG00358">
    <property type="entry name" value="Main_(cytGST)"/>
    <property type="match status" value="1"/>
</dbReference>
<dbReference type="SFLD" id="SFLDS00019">
    <property type="entry name" value="Glutathione_Transferase_(cytos"/>
    <property type="match status" value="1"/>
</dbReference>
<dbReference type="Pfam" id="PF02798">
    <property type="entry name" value="GST_N"/>
    <property type="match status" value="1"/>
</dbReference>
<evidence type="ECO:0000256" key="1">
    <source>
        <dbReference type="RuleBase" id="RU003494"/>
    </source>
</evidence>
<dbReference type="OrthoDB" id="9811242at2"/>
<dbReference type="Gene3D" id="3.40.30.10">
    <property type="entry name" value="Glutaredoxin"/>
    <property type="match status" value="1"/>
</dbReference>
<dbReference type="InterPro" id="IPR040079">
    <property type="entry name" value="Glutathione_S-Trfase"/>
</dbReference>
<dbReference type="SUPFAM" id="SSF47616">
    <property type="entry name" value="GST C-terminal domain-like"/>
    <property type="match status" value="1"/>
</dbReference>
<dbReference type="PANTHER" id="PTHR44051">
    <property type="entry name" value="GLUTATHIONE S-TRANSFERASE-RELATED"/>
    <property type="match status" value="1"/>
</dbReference>
<dbReference type="GO" id="GO:0016740">
    <property type="term" value="F:transferase activity"/>
    <property type="evidence" value="ECO:0007669"/>
    <property type="project" value="UniProtKB-KW"/>
</dbReference>
<reference evidence="3 4" key="1">
    <citation type="submission" date="2019-03" db="EMBL/GenBank/DDBJ databases">
        <title>Jiella endophytica sp. nov., a novel endophytic bacterium isolated from root of Ficus microcarpa Linn. f.</title>
        <authorList>
            <person name="Tuo L."/>
        </authorList>
    </citation>
    <scope>NUCLEOTIDE SEQUENCE [LARGE SCALE GENOMIC DNA]</scope>
    <source>
        <strain evidence="3 4">CBS5Q-3</strain>
    </source>
</reference>
<dbReference type="PROSITE" id="PS50404">
    <property type="entry name" value="GST_NTER"/>
    <property type="match status" value="1"/>
</dbReference>
<evidence type="ECO:0000313" key="3">
    <source>
        <dbReference type="EMBL" id="TFF27271.1"/>
    </source>
</evidence>
<gene>
    <name evidence="3" type="ORF">E3C22_02005</name>
</gene>
<protein>
    <submittedName>
        <fullName evidence="3">Glutathione S-transferase family protein</fullName>
    </submittedName>
</protein>
<comment type="similarity">
    <text evidence="1">Belongs to the GST superfamily.</text>
</comment>
<comment type="caution">
    <text evidence="3">The sequence shown here is derived from an EMBL/GenBank/DDBJ whole genome shotgun (WGS) entry which is preliminary data.</text>
</comment>
<dbReference type="AlphaFoldDB" id="A0A4Y8RUR6"/>
<accession>A0A4Y8RUR6</accession>
<dbReference type="Gene3D" id="1.20.1050.10">
    <property type="match status" value="1"/>
</dbReference>
<dbReference type="Pfam" id="PF00043">
    <property type="entry name" value="GST_C"/>
    <property type="match status" value="1"/>
</dbReference>
<dbReference type="PANTHER" id="PTHR44051:SF8">
    <property type="entry name" value="GLUTATHIONE S-TRANSFERASE GSTA"/>
    <property type="match status" value="1"/>
</dbReference>
<keyword evidence="3" id="KW-0808">Transferase</keyword>
<dbReference type="EMBL" id="SOZD01000001">
    <property type="protein sequence ID" value="TFF27271.1"/>
    <property type="molecule type" value="Genomic_DNA"/>
</dbReference>
<dbReference type="SUPFAM" id="SSF52833">
    <property type="entry name" value="Thioredoxin-like"/>
    <property type="match status" value="1"/>
</dbReference>
<dbReference type="CDD" id="cd03207">
    <property type="entry name" value="GST_C_8"/>
    <property type="match status" value="1"/>
</dbReference>
<feature type="domain" description="GST N-terminal" evidence="2">
    <location>
        <begin position="24"/>
        <end position="88"/>
    </location>
</feature>
<proteinExistence type="inferred from homology"/>
<dbReference type="Proteomes" id="UP000298179">
    <property type="component" value="Unassembled WGS sequence"/>
</dbReference>
<name>A0A4Y8RUR6_9HYPH</name>
<organism evidence="3 4">
    <name type="scientific">Jiella endophytica</name>
    <dbReference type="NCBI Taxonomy" id="2558362"/>
    <lineage>
        <taxon>Bacteria</taxon>
        <taxon>Pseudomonadati</taxon>
        <taxon>Pseudomonadota</taxon>
        <taxon>Alphaproteobacteria</taxon>
        <taxon>Hyphomicrobiales</taxon>
        <taxon>Aurantimonadaceae</taxon>
        <taxon>Jiella</taxon>
    </lineage>
</organism>
<dbReference type="InterPro" id="IPR036282">
    <property type="entry name" value="Glutathione-S-Trfase_C_sf"/>
</dbReference>
<evidence type="ECO:0000313" key="4">
    <source>
        <dbReference type="Proteomes" id="UP000298179"/>
    </source>
</evidence>
<dbReference type="RefSeq" id="WP_134759724.1">
    <property type="nucleotide sequence ID" value="NZ_SOZD01000001.1"/>
</dbReference>
<sequence>MQDAIVTGFRKVPSFAEGLVRDLRVRWALNEAGIAYETAAVEVSERHSESHRRSHPFGLVPVFAADGRTMFESGAILYRIAETSPALMPEDADGRAETLTWMFAALNTMELPLNELSVLDLQHADQDWAKLRRPGAVEAVRTRLDALATWLDGRDYLTGRFSAADILMTTVLRLIGHTDLVAEYGPVKRYQTRCEARPAFRRALDEQIAGYRESAVAA</sequence>